<accession>A0A2A5B6V3</accession>
<evidence type="ECO:0000313" key="1">
    <source>
        <dbReference type="EMBL" id="PCJ27304.1"/>
    </source>
</evidence>
<organism evidence="1 2">
    <name type="scientific">SAR86 cluster bacterium</name>
    <dbReference type="NCBI Taxonomy" id="2030880"/>
    <lineage>
        <taxon>Bacteria</taxon>
        <taxon>Pseudomonadati</taxon>
        <taxon>Pseudomonadota</taxon>
        <taxon>Gammaproteobacteria</taxon>
        <taxon>SAR86 cluster</taxon>
    </lineage>
</organism>
<gene>
    <name evidence="1" type="ORF">COA96_03720</name>
</gene>
<dbReference type="Proteomes" id="UP000218327">
    <property type="component" value="Unassembled WGS sequence"/>
</dbReference>
<protein>
    <submittedName>
        <fullName evidence="1">Uncharacterized protein</fullName>
    </submittedName>
</protein>
<comment type="caution">
    <text evidence="1">The sequence shown here is derived from an EMBL/GenBank/DDBJ whole genome shotgun (WGS) entry which is preliminary data.</text>
</comment>
<evidence type="ECO:0000313" key="2">
    <source>
        <dbReference type="Proteomes" id="UP000218327"/>
    </source>
</evidence>
<reference evidence="2" key="1">
    <citation type="submission" date="2017-08" db="EMBL/GenBank/DDBJ databases">
        <title>A dynamic microbial community with high functional redundancy inhabits the cold, oxic subseafloor aquifer.</title>
        <authorList>
            <person name="Tully B.J."/>
            <person name="Wheat C.G."/>
            <person name="Glazer B.T."/>
            <person name="Huber J.A."/>
        </authorList>
    </citation>
    <scope>NUCLEOTIDE SEQUENCE [LARGE SCALE GENOMIC DNA]</scope>
</reference>
<dbReference type="AlphaFoldDB" id="A0A2A5B6V3"/>
<proteinExistence type="predicted"/>
<dbReference type="EMBL" id="NVVJ01000007">
    <property type="protein sequence ID" value="PCJ27304.1"/>
    <property type="molecule type" value="Genomic_DNA"/>
</dbReference>
<name>A0A2A5B6V3_9GAMM</name>
<sequence length="427" mass="46568">MKLLRRLFFLIVVLLLVGTVVSVFLMVEDNPIVAGSQSLSTTDIGRARVFMDNTDPRNLAPGEVTAFTVEEKDLELLMNYALDQLEGGGARVNLSNGLANLTISARLPDNPLGDYINLQLSMSQWGDSLTIEELKIGGLNVPAGFANTGLQYAHEQLQRVPEYVAALDAINGYSIANNRLNIVYQWQPDLIEQLSNRGRDLLISPEDQERLLAHATNLASITQDSRMGNVTSLANLISPMFLFAQVRGGNPVEENRAAIIAMSMHIMGVSVPRVLGLSKDAVPQAGRHKFVLSERGDFAQHFLVSAGLALSAGTGLADSIGLLKEMEDSQGGSGFSFTDIGADRTGVRFAELATASQAQAKSMQEMLALNSDEDVFMAEFRDLPESMPEETFKRIYGGVGTAAYNNVIDDIERRISSARLFRQLDNR</sequence>